<dbReference type="PATRIC" id="fig|1630135.4.peg.161"/>
<dbReference type="InterPro" id="IPR001466">
    <property type="entry name" value="Beta-lactam-related"/>
</dbReference>
<dbReference type="KEGG" id="dva:DAD186_01580"/>
<evidence type="ECO:0000313" key="2">
    <source>
        <dbReference type="EMBL" id="ANP26717.1"/>
    </source>
</evidence>
<reference evidence="2 3" key="1">
    <citation type="submission" date="2015-06" db="EMBL/GenBank/DDBJ databases">
        <title>Investigation of pathophysiology for high-risk pregnancy and development of treatment modality based on it.</title>
        <authorList>
            <person name="Kim B.-C."/>
            <person name="Lim S."/>
        </authorList>
    </citation>
    <scope>NUCLEOTIDE SEQUENCE [LARGE SCALE GENOMIC DNA]</scope>
    <source>
        <strain evidence="2 3">AD1-86</strain>
    </source>
</reference>
<evidence type="ECO:0000259" key="1">
    <source>
        <dbReference type="Pfam" id="PF00144"/>
    </source>
</evidence>
<feature type="domain" description="Beta-lactamase-related" evidence="1">
    <location>
        <begin position="13"/>
        <end position="366"/>
    </location>
</feature>
<accession>A0A1B0ZFK0</accession>
<proteinExistence type="predicted"/>
<dbReference type="InterPro" id="IPR012338">
    <property type="entry name" value="Beta-lactam/transpept-like"/>
</dbReference>
<dbReference type="STRING" id="1630135.DAD186_01580"/>
<dbReference type="PANTHER" id="PTHR46825:SF9">
    <property type="entry name" value="BETA-LACTAMASE-RELATED DOMAIN-CONTAINING PROTEIN"/>
    <property type="match status" value="1"/>
</dbReference>
<dbReference type="AlphaFoldDB" id="A0A1B0ZFK0"/>
<sequence>MAHELTQETIDAVAAIFDKAVAGHRMAGVAWGIASGGEVLASGGAGSSALVGGERAEGAFTPRVDSISRIASMTKSFTAATILALRDEGKLRLDDPIATYVPVAAHIGSLSEDSPALTLRHALTMSAGFVTDNPWGDRQESMSTDEFDEYIAGGLSLIAEPGCGFEYSNTGFVLLGRVIDEVTGVSFRDEIRRRFIDPLGMKDTVFSLAEMTDDQRSRVLTGHRVGDGEGAKRFEEVDFDTPGAFGAMAGLFSTVADVAKWTAFLAEVGVHGADGINDDSRAMLSPASRREMQEIHRIQKWPVLEDGNGFGRVRGYGYGLVVEKFPKLGDVISHSGGYPGYGSYMVWLRGTGLTVIALANSKYAPAIPCSLDALEAIRTHQPELVEAPKRELAPTTRDALERALAWLRDVELEGQPTTLVPSGSARTVLANRAEQGVSEESDPLLALFATNMDQDVSRAERVRLRDAALRIAGLDRADLTLEKAASLKVLSPFQAVCTFEGESGKVLIDLLMDPRKNSQIQALNIKGESKDKGEASGAAPIGI</sequence>
<gene>
    <name evidence="2" type="ORF">DAD186_01580</name>
</gene>
<dbReference type="RefSeq" id="WP_065247098.1">
    <property type="nucleotide sequence ID" value="NZ_CP012117.1"/>
</dbReference>
<dbReference type="Proteomes" id="UP000092596">
    <property type="component" value="Chromosome"/>
</dbReference>
<dbReference type="PANTHER" id="PTHR46825">
    <property type="entry name" value="D-ALANYL-D-ALANINE-CARBOXYPEPTIDASE/ENDOPEPTIDASE AMPH"/>
    <property type="match status" value="1"/>
</dbReference>
<dbReference type="Pfam" id="PF00144">
    <property type="entry name" value="Beta-lactamase"/>
    <property type="match status" value="1"/>
</dbReference>
<evidence type="ECO:0000313" key="3">
    <source>
        <dbReference type="Proteomes" id="UP000092596"/>
    </source>
</evidence>
<dbReference type="SUPFAM" id="SSF56601">
    <property type="entry name" value="beta-lactamase/transpeptidase-like"/>
    <property type="match status" value="1"/>
</dbReference>
<dbReference type="EMBL" id="CP012117">
    <property type="protein sequence ID" value="ANP26717.1"/>
    <property type="molecule type" value="Genomic_DNA"/>
</dbReference>
<dbReference type="InterPro" id="IPR050491">
    <property type="entry name" value="AmpC-like"/>
</dbReference>
<protein>
    <recommendedName>
        <fullName evidence="1">Beta-lactamase-related domain-containing protein</fullName>
    </recommendedName>
</protein>
<name>A0A1B0ZFK0_9MICO</name>
<dbReference type="Gene3D" id="3.40.710.10">
    <property type="entry name" value="DD-peptidase/beta-lactamase superfamily"/>
    <property type="match status" value="1"/>
</dbReference>
<organism evidence="2 3">
    <name type="scientific">Dermabacter vaginalis</name>
    <dbReference type="NCBI Taxonomy" id="1630135"/>
    <lineage>
        <taxon>Bacteria</taxon>
        <taxon>Bacillati</taxon>
        <taxon>Actinomycetota</taxon>
        <taxon>Actinomycetes</taxon>
        <taxon>Micrococcales</taxon>
        <taxon>Dermabacteraceae</taxon>
        <taxon>Dermabacter</taxon>
    </lineage>
</organism>